<evidence type="ECO:0000313" key="1">
    <source>
        <dbReference type="EMBL" id="CAH2281933.1"/>
    </source>
</evidence>
<name>A0AAD1RWX6_PELCU</name>
<sequence length="107" mass="11636">MLGLAYGSSVPPVCIIVHERVPPTWPHFIRCFAGHPRGVHSSLGHSILVIACTWVATSRWGERVSAWSCRQERLGTGGQSSPPLGRNRSTLFLTVGIPHRNTPAVVC</sequence>
<dbReference type="AlphaFoldDB" id="A0AAD1RWX6"/>
<keyword evidence="2" id="KW-1185">Reference proteome</keyword>
<protein>
    <submittedName>
        <fullName evidence="1">Uncharacterized protein</fullName>
    </submittedName>
</protein>
<organism evidence="1 2">
    <name type="scientific">Pelobates cultripes</name>
    <name type="common">Western spadefoot toad</name>
    <dbReference type="NCBI Taxonomy" id="61616"/>
    <lineage>
        <taxon>Eukaryota</taxon>
        <taxon>Metazoa</taxon>
        <taxon>Chordata</taxon>
        <taxon>Craniata</taxon>
        <taxon>Vertebrata</taxon>
        <taxon>Euteleostomi</taxon>
        <taxon>Amphibia</taxon>
        <taxon>Batrachia</taxon>
        <taxon>Anura</taxon>
        <taxon>Pelobatoidea</taxon>
        <taxon>Pelobatidae</taxon>
        <taxon>Pelobates</taxon>
    </lineage>
</organism>
<dbReference type="EMBL" id="OW240915">
    <property type="protein sequence ID" value="CAH2281933.1"/>
    <property type="molecule type" value="Genomic_DNA"/>
</dbReference>
<dbReference type="Proteomes" id="UP001295444">
    <property type="component" value="Chromosome 04"/>
</dbReference>
<gene>
    <name evidence="1" type="ORF">PECUL_23A037123</name>
</gene>
<reference evidence="1" key="1">
    <citation type="submission" date="2022-03" db="EMBL/GenBank/DDBJ databases">
        <authorList>
            <person name="Alioto T."/>
            <person name="Alioto T."/>
            <person name="Gomez Garrido J."/>
        </authorList>
    </citation>
    <scope>NUCLEOTIDE SEQUENCE</scope>
</reference>
<accession>A0AAD1RWX6</accession>
<proteinExistence type="predicted"/>
<feature type="non-terminal residue" evidence="1">
    <location>
        <position position="107"/>
    </location>
</feature>
<evidence type="ECO:0000313" key="2">
    <source>
        <dbReference type="Proteomes" id="UP001295444"/>
    </source>
</evidence>